<reference evidence="1" key="1">
    <citation type="submission" date="2018-05" db="EMBL/GenBank/DDBJ databases">
        <authorList>
            <person name="Lanie J.A."/>
            <person name="Ng W.-L."/>
            <person name="Kazmierczak K.M."/>
            <person name="Andrzejewski T.M."/>
            <person name="Davidsen T.M."/>
            <person name="Wayne K.J."/>
            <person name="Tettelin H."/>
            <person name="Glass J.I."/>
            <person name="Rusch D."/>
            <person name="Podicherti R."/>
            <person name="Tsui H.-C.T."/>
            <person name="Winkler M.E."/>
        </authorList>
    </citation>
    <scope>NUCLEOTIDE SEQUENCE</scope>
</reference>
<accession>A0A382K9M5</accession>
<dbReference type="AlphaFoldDB" id="A0A382K9M5"/>
<feature type="non-terminal residue" evidence="1">
    <location>
        <position position="74"/>
    </location>
</feature>
<organism evidence="1">
    <name type="scientific">marine metagenome</name>
    <dbReference type="NCBI Taxonomy" id="408172"/>
    <lineage>
        <taxon>unclassified sequences</taxon>
        <taxon>metagenomes</taxon>
        <taxon>ecological metagenomes</taxon>
    </lineage>
</organism>
<protein>
    <submittedName>
        <fullName evidence="1">Uncharacterized protein</fullName>
    </submittedName>
</protein>
<dbReference type="EMBL" id="UINC01079303">
    <property type="protein sequence ID" value="SVC21170.1"/>
    <property type="molecule type" value="Genomic_DNA"/>
</dbReference>
<evidence type="ECO:0000313" key="1">
    <source>
        <dbReference type="EMBL" id="SVC21170.1"/>
    </source>
</evidence>
<sequence>MKKSYLQYYEKYSRRAIWRFRLDSLFAHTPTHRDGLTNRRNDYRSIKNNDQLRKLHFDLNSVLLDQTNHWTSHD</sequence>
<gene>
    <name evidence="1" type="ORF">METZ01_LOCUS274024</name>
</gene>
<proteinExistence type="predicted"/>
<name>A0A382K9M5_9ZZZZ</name>